<organism evidence="3 4">
    <name type="scientific">Ambispora gerdemannii</name>
    <dbReference type="NCBI Taxonomy" id="144530"/>
    <lineage>
        <taxon>Eukaryota</taxon>
        <taxon>Fungi</taxon>
        <taxon>Fungi incertae sedis</taxon>
        <taxon>Mucoromycota</taxon>
        <taxon>Glomeromycotina</taxon>
        <taxon>Glomeromycetes</taxon>
        <taxon>Archaeosporales</taxon>
        <taxon>Ambisporaceae</taxon>
        <taxon>Ambispora</taxon>
    </lineage>
</organism>
<keyword evidence="2" id="KW-0963">Cytoplasm</keyword>
<dbReference type="Pfam" id="PF00227">
    <property type="entry name" value="Proteasome"/>
    <property type="match status" value="1"/>
</dbReference>
<protein>
    <recommendedName>
        <fullName evidence="2">Proteasome subunit beta</fullName>
    </recommendedName>
</protein>
<proteinExistence type="inferred from homology"/>
<evidence type="ECO:0000256" key="1">
    <source>
        <dbReference type="ARBA" id="ARBA00023242"/>
    </source>
</evidence>
<accession>A0A9N9DFY7</accession>
<dbReference type="EMBL" id="CAJVPL010003556">
    <property type="protein sequence ID" value="CAG8634866.1"/>
    <property type="molecule type" value="Genomic_DNA"/>
</dbReference>
<dbReference type="InterPro" id="IPR016295">
    <property type="entry name" value="Proteasome_beta4"/>
</dbReference>
<evidence type="ECO:0000313" key="4">
    <source>
        <dbReference type="Proteomes" id="UP000789831"/>
    </source>
</evidence>
<evidence type="ECO:0000256" key="2">
    <source>
        <dbReference type="PIRNR" id="PIRNR001213"/>
    </source>
</evidence>
<dbReference type="AlphaFoldDB" id="A0A9N9DFY7"/>
<comment type="function">
    <text evidence="2">Non-catalytic component of the proteasome.</text>
</comment>
<dbReference type="GO" id="GO:0019774">
    <property type="term" value="C:proteasome core complex, beta-subunit complex"/>
    <property type="evidence" value="ECO:0007669"/>
    <property type="project" value="UniProtKB-UniRule"/>
</dbReference>
<evidence type="ECO:0000313" key="3">
    <source>
        <dbReference type="EMBL" id="CAG8634866.1"/>
    </source>
</evidence>
<reference evidence="3" key="1">
    <citation type="submission" date="2021-06" db="EMBL/GenBank/DDBJ databases">
        <authorList>
            <person name="Kallberg Y."/>
            <person name="Tangrot J."/>
            <person name="Rosling A."/>
        </authorList>
    </citation>
    <scope>NUCLEOTIDE SEQUENCE</scope>
    <source>
        <strain evidence="3">MT106</strain>
    </source>
</reference>
<dbReference type="GO" id="GO:0005634">
    <property type="term" value="C:nucleus"/>
    <property type="evidence" value="ECO:0007669"/>
    <property type="project" value="UniProtKB-SubCell"/>
</dbReference>
<dbReference type="GO" id="GO:0005737">
    <property type="term" value="C:cytoplasm"/>
    <property type="evidence" value="ECO:0007669"/>
    <property type="project" value="UniProtKB-SubCell"/>
</dbReference>
<dbReference type="Proteomes" id="UP000789831">
    <property type="component" value="Unassembled WGS sequence"/>
</dbReference>
<dbReference type="InterPro" id="IPR001353">
    <property type="entry name" value="Proteasome_sua/b"/>
</dbReference>
<comment type="similarity">
    <text evidence="2">Belongs to the peptidase T1B family.</text>
</comment>
<dbReference type="SUPFAM" id="SSF56235">
    <property type="entry name" value="N-terminal nucleophile aminohydrolases (Ntn hydrolases)"/>
    <property type="match status" value="1"/>
</dbReference>
<dbReference type="PIRSF" id="PIRSF001213">
    <property type="entry name" value="Psome_endopept_beta"/>
    <property type="match status" value="1"/>
</dbReference>
<name>A0A9N9DFY7_9GLOM</name>
<sequence>MDHFPNYWGMPPQESFDRYNIFQDKTKNNAISDPTTNTKQPIVTGTSVIAFKYKDASFGSLARYREVERLYPVGEYTVLASSGDFSDFQYVKHTLDKIMTKEYYTNDGHILGTPHIYEYLSQVMYHRRSKLNPLWNAFVVGGYHNGEGYLGYVNLLGTTFQASTITTGIGMYMASPLLRKAVEGHEDTLTEAEAVDLVEQVMRVLYYRDSQSINRYQRAKITAQGVEISPLLSAPTDWSIGKDLRGYQ</sequence>
<dbReference type="InterPro" id="IPR029055">
    <property type="entry name" value="Ntn_hydrolases_N"/>
</dbReference>
<dbReference type="Gene3D" id="3.60.20.10">
    <property type="entry name" value="Glutamine Phosphoribosylpyrophosphate, subunit 1, domain 1"/>
    <property type="match status" value="1"/>
</dbReference>
<comment type="subcellular location">
    <subcellularLocation>
        <location evidence="2">Cytoplasm</location>
    </subcellularLocation>
    <subcellularLocation>
        <location evidence="2">Nucleus</location>
    </subcellularLocation>
</comment>
<dbReference type="InterPro" id="IPR023333">
    <property type="entry name" value="Proteasome_suB-type"/>
</dbReference>
<dbReference type="OrthoDB" id="10248542at2759"/>
<dbReference type="CDD" id="cd03760">
    <property type="entry name" value="proteasome_beta_type_4"/>
    <property type="match status" value="1"/>
</dbReference>
<comment type="caution">
    <text evidence="3">The sequence shown here is derived from an EMBL/GenBank/DDBJ whole genome shotgun (WGS) entry which is preliminary data.</text>
</comment>
<keyword evidence="2" id="KW-0647">Proteasome</keyword>
<keyword evidence="1 2" id="KW-0539">Nucleus</keyword>
<dbReference type="PANTHER" id="PTHR32194:SF6">
    <property type="entry name" value="PROTEASOME SUBUNIT BETA"/>
    <property type="match status" value="1"/>
</dbReference>
<dbReference type="GO" id="GO:0051603">
    <property type="term" value="P:proteolysis involved in protein catabolic process"/>
    <property type="evidence" value="ECO:0007669"/>
    <property type="project" value="InterPro"/>
</dbReference>
<gene>
    <name evidence="3" type="ORF">AGERDE_LOCUS10697</name>
</gene>
<dbReference type="PANTHER" id="PTHR32194">
    <property type="entry name" value="METALLOPROTEASE TLDD"/>
    <property type="match status" value="1"/>
</dbReference>
<keyword evidence="4" id="KW-1185">Reference proteome</keyword>